<dbReference type="AlphaFoldDB" id="A0A1B9Y0N0"/>
<protein>
    <recommendedName>
        <fullName evidence="2">SPOR domain-containing protein</fullName>
    </recommendedName>
</protein>
<proteinExistence type="predicted"/>
<keyword evidence="1" id="KW-0732">Signal</keyword>
<dbReference type="InterPro" id="IPR007730">
    <property type="entry name" value="SPOR-like_dom"/>
</dbReference>
<dbReference type="EMBL" id="MAKX01000001">
    <property type="protein sequence ID" value="OCK43306.1"/>
    <property type="molecule type" value="Genomic_DNA"/>
</dbReference>
<evidence type="ECO:0000256" key="1">
    <source>
        <dbReference type="SAM" id="SignalP"/>
    </source>
</evidence>
<dbReference type="GO" id="GO:0042834">
    <property type="term" value="F:peptidoglycan binding"/>
    <property type="evidence" value="ECO:0007669"/>
    <property type="project" value="InterPro"/>
</dbReference>
<dbReference type="Pfam" id="PF05036">
    <property type="entry name" value="SPOR"/>
    <property type="match status" value="1"/>
</dbReference>
<reference evidence="3 4" key="1">
    <citation type="submission" date="2016-06" db="EMBL/GenBank/DDBJ databases">
        <title>Draft Genome Sequence of Tenacibaculum soleae UCD-KL19.</title>
        <authorList>
            <person name="Eisen J.A."/>
            <person name="Coil D.A."/>
            <person name="Lujan K.M."/>
        </authorList>
    </citation>
    <scope>NUCLEOTIDE SEQUENCE [LARGE SCALE GENOMIC DNA]</scope>
    <source>
        <strain evidence="3 4">UCD-KL19</strain>
    </source>
</reference>
<name>A0A1B9Y0N0_9FLAO</name>
<dbReference type="RefSeq" id="WP_068701525.1">
    <property type="nucleotide sequence ID" value="NZ_JAUOSW010000001.1"/>
</dbReference>
<feature type="chain" id="PRO_5008639959" description="SPOR domain-containing protein" evidence="1">
    <location>
        <begin position="24"/>
        <end position="120"/>
    </location>
</feature>
<accession>A0A1B9Y0N0</accession>
<dbReference type="STRING" id="447689.BA195_00970"/>
<organism evidence="3 4">
    <name type="scientific">Tenacibaculum soleae</name>
    <dbReference type="NCBI Taxonomy" id="447689"/>
    <lineage>
        <taxon>Bacteria</taxon>
        <taxon>Pseudomonadati</taxon>
        <taxon>Bacteroidota</taxon>
        <taxon>Flavobacteriia</taxon>
        <taxon>Flavobacteriales</taxon>
        <taxon>Flavobacteriaceae</taxon>
        <taxon>Tenacibaculum</taxon>
    </lineage>
</organism>
<evidence type="ECO:0000259" key="2">
    <source>
        <dbReference type="Pfam" id="PF05036"/>
    </source>
</evidence>
<dbReference type="Proteomes" id="UP000093186">
    <property type="component" value="Unassembled WGS sequence"/>
</dbReference>
<comment type="caution">
    <text evidence="3">The sequence shown here is derived from an EMBL/GenBank/DDBJ whole genome shotgun (WGS) entry which is preliminary data.</text>
</comment>
<sequence>MKKKNFLLTLLLVLFISIVNTYAQDTFTSNKEITSLIAKKREYNKHNGTGYRIQLYNGLERRAKSLRNRFQVEYPGVYTKLTYDQPDWKAQVGNYKTRIQADRALNEIREKFNGAIVIPL</sequence>
<evidence type="ECO:0000313" key="4">
    <source>
        <dbReference type="Proteomes" id="UP000093186"/>
    </source>
</evidence>
<keyword evidence="4" id="KW-1185">Reference proteome</keyword>
<feature type="domain" description="SPOR" evidence="2">
    <location>
        <begin position="48"/>
        <end position="118"/>
    </location>
</feature>
<evidence type="ECO:0000313" key="3">
    <source>
        <dbReference type="EMBL" id="OCK43306.1"/>
    </source>
</evidence>
<dbReference type="OrthoDB" id="2473397at2"/>
<feature type="signal peptide" evidence="1">
    <location>
        <begin position="1"/>
        <end position="23"/>
    </location>
</feature>
<gene>
    <name evidence="3" type="ORF">BA195_00970</name>
</gene>